<organism evidence="2 3">
    <name type="scientific">Glossina brevipalpis</name>
    <dbReference type="NCBI Taxonomy" id="37001"/>
    <lineage>
        <taxon>Eukaryota</taxon>
        <taxon>Metazoa</taxon>
        <taxon>Ecdysozoa</taxon>
        <taxon>Arthropoda</taxon>
        <taxon>Hexapoda</taxon>
        <taxon>Insecta</taxon>
        <taxon>Pterygota</taxon>
        <taxon>Neoptera</taxon>
        <taxon>Endopterygota</taxon>
        <taxon>Diptera</taxon>
        <taxon>Brachycera</taxon>
        <taxon>Muscomorpha</taxon>
        <taxon>Hippoboscoidea</taxon>
        <taxon>Glossinidae</taxon>
        <taxon>Glossina</taxon>
    </lineage>
</organism>
<evidence type="ECO:0000313" key="3">
    <source>
        <dbReference type="Proteomes" id="UP000091820"/>
    </source>
</evidence>
<name>A0A1A9W542_9MUSC</name>
<accession>A0A1A9W542</accession>
<keyword evidence="3" id="KW-1185">Reference proteome</keyword>
<evidence type="ECO:0000313" key="2">
    <source>
        <dbReference type="EnsemblMetazoa" id="GBRI006741-PA"/>
    </source>
</evidence>
<proteinExistence type="predicted"/>
<feature type="region of interest" description="Disordered" evidence="1">
    <location>
        <begin position="136"/>
        <end position="174"/>
    </location>
</feature>
<dbReference type="VEuPathDB" id="VectorBase:GBRI006741"/>
<feature type="compositionally biased region" description="Low complexity" evidence="1">
    <location>
        <begin position="215"/>
        <end position="239"/>
    </location>
</feature>
<reference evidence="2" key="2">
    <citation type="submission" date="2020-05" db="UniProtKB">
        <authorList>
            <consortium name="EnsemblMetazoa"/>
        </authorList>
    </citation>
    <scope>IDENTIFICATION</scope>
    <source>
        <strain evidence="2">IAEA</strain>
    </source>
</reference>
<sequence>MLSTKETQNASSAYSHGGCSVNAVTTSAYAGNNSNNTTTTTTTTSRMNMDAGLINTPLQSAQRQQHQSKPQQHKFAPARRLAARQTLRLAIPKQSEDPSNAAAANTVLFKNSPSQLPPAPILKRVTPFNTPNLSASSQIPLKSTSPLDSQTLPNVLLGNNDNTATHSGGSNGKFLSLRNPSITLNSTDICNNNELFAFAKELSPAVGGDRSPVYTTSISPSPTTTNSSNNNNGTGSSNNQLNRLFNLSPSGLRSYGNVSTNLKY</sequence>
<reference evidence="3" key="1">
    <citation type="submission" date="2014-03" db="EMBL/GenBank/DDBJ databases">
        <authorList>
            <person name="Aksoy S."/>
            <person name="Warren W."/>
            <person name="Wilson R.K."/>
        </authorList>
    </citation>
    <scope>NUCLEOTIDE SEQUENCE [LARGE SCALE GENOMIC DNA]</scope>
    <source>
        <strain evidence="3">IAEA</strain>
    </source>
</reference>
<dbReference type="Proteomes" id="UP000091820">
    <property type="component" value="Unassembled WGS sequence"/>
</dbReference>
<dbReference type="EnsemblMetazoa" id="GBRI006741-RA">
    <property type="protein sequence ID" value="GBRI006741-PA"/>
    <property type="gene ID" value="GBRI006741"/>
</dbReference>
<feature type="region of interest" description="Disordered" evidence="1">
    <location>
        <begin position="209"/>
        <end position="248"/>
    </location>
</feature>
<dbReference type="AlphaFoldDB" id="A0A1A9W542"/>
<evidence type="ECO:0000256" key="1">
    <source>
        <dbReference type="SAM" id="MobiDB-lite"/>
    </source>
</evidence>
<feature type="compositionally biased region" description="Polar residues" evidence="1">
    <location>
        <begin position="136"/>
        <end position="168"/>
    </location>
</feature>
<protein>
    <submittedName>
        <fullName evidence="2">Uncharacterized protein</fullName>
    </submittedName>
</protein>